<dbReference type="Pfam" id="PF16363">
    <property type="entry name" value="GDP_Man_Dehyd"/>
    <property type="match status" value="1"/>
</dbReference>
<dbReference type="SUPFAM" id="SSF51735">
    <property type="entry name" value="NAD(P)-binding Rossmann-fold domains"/>
    <property type="match status" value="1"/>
</dbReference>
<gene>
    <name evidence="2" type="primary">rfbG_1</name>
    <name evidence="2" type="ORF">Pla100_29690</name>
</gene>
<dbReference type="InterPro" id="IPR016040">
    <property type="entry name" value="NAD(P)-bd_dom"/>
</dbReference>
<evidence type="ECO:0000313" key="3">
    <source>
        <dbReference type="Proteomes" id="UP000316213"/>
    </source>
</evidence>
<name>A0A5C6AB16_9BACT</name>
<dbReference type="Gene3D" id="3.40.50.720">
    <property type="entry name" value="NAD(P)-binding Rossmann-like Domain"/>
    <property type="match status" value="1"/>
</dbReference>
<dbReference type="NCBIfam" id="TIGR02622">
    <property type="entry name" value="CDP_4_6_dhtase"/>
    <property type="match status" value="1"/>
</dbReference>
<dbReference type="EC" id="4.2.1.45" evidence="2"/>
<keyword evidence="2" id="KW-0456">Lyase</keyword>
<reference evidence="2 3" key="1">
    <citation type="submission" date="2019-02" db="EMBL/GenBank/DDBJ databases">
        <title>Deep-cultivation of Planctomycetes and their phenomic and genomic characterization uncovers novel biology.</title>
        <authorList>
            <person name="Wiegand S."/>
            <person name="Jogler M."/>
            <person name="Boedeker C."/>
            <person name="Pinto D."/>
            <person name="Vollmers J."/>
            <person name="Rivas-Marin E."/>
            <person name="Kohn T."/>
            <person name="Peeters S.H."/>
            <person name="Heuer A."/>
            <person name="Rast P."/>
            <person name="Oberbeckmann S."/>
            <person name="Bunk B."/>
            <person name="Jeske O."/>
            <person name="Meyerdierks A."/>
            <person name="Storesund J.E."/>
            <person name="Kallscheuer N."/>
            <person name="Luecker S."/>
            <person name="Lage O.M."/>
            <person name="Pohl T."/>
            <person name="Merkel B.J."/>
            <person name="Hornburger P."/>
            <person name="Mueller R.-W."/>
            <person name="Bruemmer F."/>
            <person name="Labrenz M."/>
            <person name="Spormann A.M."/>
            <person name="Op Den Camp H."/>
            <person name="Overmann J."/>
            <person name="Amann R."/>
            <person name="Jetten M.S.M."/>
            <person name="Mascher T."/>
            <person name="Medema M.H."/>
            <person name="Devos D.P."/>
            <person name="Kaster A.-K."/>
            <person name="Ovreas L."/>
            <person name="Rohde M."/>
            <person name="Galperin M.Y."/>
            <person name="Jogler C."/>
        </authorList>
    </citation>
    <scope>NUCLEOTIDE SEQUENCE [LARGE SCALE GENOMIC DNA]</scope>
    <source>
        <strain evidence="2 3">Pla100</strain>
    </source>
</reference>
<proteinExistence type="predicted"/>
<dbReference type="GO" id="GO:0047733">
    <property type="term" value="F:CDP-glucose 4,6-dehydratase activity"/>
    <property type="evidence" value="ECO:0007669"/>
    <property type="project" value="UniProtKB-EC"/>
</dbReference>
<accession>A0A5C6AB16</accession>
<evidence type="ECO:0000259" key="1">
    <source>
        <dbReference type="Pfam" id="PF16363"/>
    </source>
</evidence>
<dbReference type="Proteomes" id="UP000316213">
    <property type="component" value="Unassembled WGS sequence"/>
</dbReference>
<dbReference type="EMBL" id="SJPM01000005">
    <property type="protein sequence ID" value="TWT96488.1"/>
    <property type="molecule type" value="Genomic_DNA"/>
</dbReference>
<feature type="domain" description="NAD(P)-binding" evidence="1">
    <location>
        <begin position="16"/>
        <end position="330"/>
    </location>
</feature>
<dbReference type="InterPro" id="IPR036291">
    <property type="entry name" value="NAD(P)-bd_dom_sf"/>
</dbReference>
<organism evidence="2 3">
    <name type="scientific">Neorhodopirellula pilleata</name>
    <dbReference type="NCBI Taxonomy" id="2714738"/>
    <lineage>
        <taxon>Bacteria</taxon>
        <taxon>Pseudomonadati</taxon>
        <taxon>Planctomycetota</taxon>
        <taxon>Planctomycetia</taxon>
        <taxon>Pirellulales</taxon>
        <taxon>Pirellulaceae</taxon>
        <taxon>Neorhodopirellula</taxon>
    </lineage>
</organism>
<dbReference type="PANTHER" id="PTHR43000">
    <property type="entry name" value="DTDP-D-GLUCOSE 4,6-DEHYDRATASE-RELATED"/>
    <property type="match status" value="1"/>
</dbReference>
<sequence>MIVEIQEAYRGKTVFLTGHTGFKGSWMCLWLKSLGARVIGYSLEPPTIPSNFVESNIAEVVDEHVIGDIRDHDRVLGTMRDCRPDFVFHLAAQTVVRTGYQQPRETFDVNVTGTASLLDAVIALSHPCSVVCVTSDKCYSNDDRPRSFVESDPMGERDPYGASKGCTELVVKAYAHSFFHPERYNDHHVAIATARAGNVIGGGDWTPHALIPDLAEAAKSGQTISLRNPNATRPWQHVLQTLSGYLLLAVRLNNDPQRYHGGWNFGPEEREVLSVAEFSEFFFRTWGQGTWRDDSGVDQPHEAQTLTLSIAKAREQLGWYPRWDTQTTINMCVAWFKHYLAGKAPVEACLEQIHQFEHDSNSL</sequence>
<evidence type="ECO:0000313" key="2">
    <source>
        <dbReference type="EMBL" id="TWT96488.1"/>
    </source>
</evidence>
<dbReference type="Gene3D" id="3.90.25.10">
    <property type="entry name" value="UDP-galactose 4-epimerase, domain 1"/>
    <property type="match status" value="1"/>
</dbReference>
<dbReference type="AlphaFoldDB" id="A0A5C6AB16"/>
<protein>
    <submittedName>
        <fullName evidence="2">CDP-glucose 4,6-dehydratase</fullName>
        <ecNumber evidence="2">4.2.1.45</ecNumber>
    </submittedName>
</protein>
<dbReference type="InterPro" id="IPR013445">
    <property type="entry name" value="CDP_4_6_deHydtase"/>
</dbReference>
<comment type="caution">
    <text evidence="2">The sequence shown here is derived from an EMBL/GenBank/DDBJ whole genome shotgun (WGS) entry which is preliminary data.</text>
</comment>
<keyword evidence="3" id="KW-1185">Reference proteome</keyword>
<dbReference type="RefSeq" id="WP_146578393.1">
    <property type="nucleotide sequence ID" value="NZ_SJPM01000005.1"/>
</dbReference>
<dbReference type="OrthoDB" id="9779041at2"/>